<dbReference type="PANTHER" id="PTHR22930">
    <property type="match status" value="1"/>
</dbReference>
<keyword evidence="4" id="KW-0540">Nuclease</keyword>
<organism evidence="10 11">
    <name type="scientific">Cucumis melo</name>
    <name type="common">Muskmelon</name>
    <dbReference type="NCBI Taxonomy" id="3656"/>
    <lineage>
        <taxon>Eukaryota</taxon>
        <taxon>Viridiplantae</taxon>
        <taxon>Streptophyta</taxon>
        <taxon>Embryophyta</taxon>
        <taxon>Tracheophyta</taxon>
        <taxon>Spermatophyta</taxon>
        <taxon>Magnoliopsida</taxon>
        <taxon>eudicotyledons</taxon>
        <taxon>Gunneridae</taxon>
        <taxon>Pentapetalae</taxon>
        <taxon>rosids</taxon>
        <taxon>fabids</taxon>
        <taxon>Cucurbitales</taxon>
        <taxon>Cucurbitaceae</taxon>
        <taxon>Benincaseae</taxon>
        <taxon>Cucumis</taxon>
    </lineage>
</organism>
<dbReference type="KEGG" id="cmo:107990502"/>
<dbReference type="Pfam" id="PF13359">
    <property type="entry name" value="DDE_Tnp_4"/>
    <property type="match status" value="1"/>
</dbReference>
<keyword evidence="10" id="KW-1185">Reference proteome</keyword>
<keyword evidence="7" id="KW-0539">Nucleus</keyword>
<keyword evidence="6" id="KW-0378">Hydrolase</keyword>
<feature type="domain" description="DDE Tnp4" evidence="9">
    <location>
        <begin position="9"/>
        <end position="130"/>
    </location>
</feature>
<evidence type="ECO:0000259" key="9">
    <source>
        <dbReference type="Pfam" id="PF13359"/>
    </source>
</evidence>
<dbReference type="GO" id="GO:0005634">
    <property type="term" value="C:nucleus"/>
    <property type="evidence" value="ECO:0007669"/>
    <property type="project" value="UniProtKB-SubCell"/>
</dbReference>
<dbReference type="RefSeq" id="XP_016899403.1">
    <property type="nucleotide sequence ID" value="XM_017043914.1"/>
</dbReference>
<name>A0A1S4DTX0_CUCME</name>
<dbReference type="GeneID" id="107990502"/>
<evidence type="ECO:0000256" key="3">
    <source>
        <dbReference type="ARBA" id="ARBA00006958"/>
    </source>
</evidence>
<dbReference type="InterPro" id="IPR027806">
    <property type="entry name" value="HARBI1_dom"/>
</dbReference>
<gene>
    <name evidence="11" type="primary">LOC107990502</name>
</gene>
<evidence type="ECO:0000256" key="6">
    <source>
        <dbReference type="ARBA" id="ARBA00022801"/>
    </source>
</evidence>
<evidence type="ECO:0000256" key="4">
    <source>
        <dbReference type="ARBA" id="ARBA00022722"/>
    </source>
</evidence>
<accession>A0A1S4DTX0</accession>
<protein>
    <submittedName>
        <fullName evidence="11">Uncharacterized protein LOC107990502</fullName>
    </submittedName>
</protein>
<keyword evidence="5" id="KW-0479">Metal-binding</keyword>
<reference evidence="11" key="1">
    <citation type="submission" date="2025-08" db="UniProtKB">
        <authorList>
            <consortium name="RefSeq"/>
        </authorList>
    </citation>
    <scope>IDENTIFICATION</scope>
    <source>
        <tissue evidence="11">Stem</tissue>
    </source>
</reference>
<feature type="region of interest" description="Disordered" evidence="8">
    <location>
        <begin position="203"/>
        <end position="225"/>
    </location>
</feature>
<evidence type="ECO:0000256" key="8">
    <source>
        <dbReference type="SAM" id="MobiDB-lite"/>
    </source>
</evidence>
<evidence type="ECO:0000256" key="1">
    <source>
        <dbReference type="ARBA" id="ARBA00001968"/>
    </source>
</evidence>
<dbReference type="AlphaFoldDB" id="A0A1S4DTX0"/>
<evidence type="ECO:0000256" key="7">
    <source>
        <dbReference type="ARBA" id="ARBA00023242"/>
    </source>
</evidence>
<dbReference type="PANTHER" id="PTHR22930:SF293">
    <property type="entry name" value="PROTEIN ALP1-LIKE"/>
    <property type="match status" value="1"/>
</dbReference>
<dbReference type="InterPro" id="IPR045249">
    <property type="entry name" value="HARBI1-like"/>
</dbReference>
<proteinExistence type="inferred from homology"/>
<evidence type="ECO:0000256" key="5">
    <source>
        <dbReference type="ARBA" id="ARBA00022723"/>
    </source>
</evidence>
<dbReference type="Proteomes" id="UP001652600">
    <property type="component" value="Chromosome 3"/>
</dbReference>
<dbReference type="InParanoid" id="A0A1S4DTX0"/>
<dbReference type="GO" id="GO:0046872">
    <property type="term" value="F:metal ion binding"/>
    <property type="evidence" value="ECO:0007669"/>
    <property type="project" value="UniProtKB-KW"/>
</dbReference>
<evidence type="ECO:0000313" key="11">
    <source>
        <dbReference type="RefSeq" id="XP_016899403.1"/>
    </source>
</evidence>
<dbReference type="GO" id="GO:0004518">
    <property type="term" value="F:nuclease activity"/>
    <property type="evidence" value="ECO:0007669"/>
    <property type="project" value="UniProtKB-KW"/>
</dbReference>
<comment type="cofactor">
    <cofactor evidence="1">
        <name>a divalent metal cation</name>
        <dbReference type="ChEBI" id="CHEBI:60240"/>
    </cofactor>
</comment>
<sequence length="225" mass="25435">MHNCLGALDNTYIKGNVPAHERSRYRTRKGDVVTNVFGVCDTKGNFVFVLAGWEGSAADSCILQDAISRPNDLKVPKGFYYLCNVEYLDVEGFQAPYRGQRYNLQEWRGAKNPPSTTKKFFNMKHSFARNYSKFFKGPKHLWTKEENATLMECLVKLVNSGGWKSDNKIFRPGYEGFAIGDGNDMEIPIMFSQGLNMLLGEFMGSRPERSGDSRNASSGSKRKRP</sequence>
<evidence type="ECO:0000313" key="10">
    <source>
        <dbReference type="Proteomes" id="UP001652600"/>
    </source>
</evidence>
<dbReference type="OrthoDB" id="1699974at2759"/>
<comment type="subcellular location">
    <subcellularLocation>
        <location evidence="2">Nucleus</location>
    </subcellularLocation>
</comment>
<comment type="similarity">
    <text evidence="3">Belongs to the HARBI1 family.</text>
</comment>
<evidence type="ECO:0000256" key="2">
    <source>
        <dbReference type="ARBA" id="ARBA00004123"/>
    </source>
</evidence>
<dbReference type="GO" id="GO:0016787">
    <property type="term" value="F:hydrolase activity"/>
    <property type="evidence" value="ECO:0007669"/>
    <property type="project" value="UniProtKB-KW"/>
</dbReference>